<evidence type="ECO:0000256" key="2">
    <source>
        <dbReference type="ARBA" id="ARBA00022840"/>
    </source>
</evidence>
<dbReference type="PROSITE" id="PS50893">
    <property type="entry name" value="ABC_TRANSPORTER_2"/>
    <property type="match status" value="1"/>
</dbReference>
<dbReference type="AlphaFoldDB" id="A0A7Y0L497"/>
<name>A0A7Y0L497_9FIRM</name>
<dbReference type="SUPFAM" id="SSF52540">
    <property type="entry name" value="P-loop containing nucleoside triphosphate hydrolases"/>
    <property type="match status" value="1"/>
</dbReference>
<dbReference type="Gene3D" id="3.40.50.300">
    <property type="entry name" value="P-loop containing nucleotide triphosphate hydrolases"/>
    <property type="match status" value="1"/>
</dbReference>
<dbReference type="PANTHER" id="PTHR43158:SF2">
    <property type="entry name" value="SKFA PEPTIDE EXPORT ATP-BINDING PROTEIN SKFE"/>
    <property type="match status" value="1"/>
</dbReference>
<keyword evidence="2 4" id="KW-0067">ATP-binding</keyword>
<protein>
    <submittedName>
        <fullName evidence="4">ATP-binding cassette domain-containing protein</fullName>
    </submittedName>
</protein>
<dbReference type="GO" id="GO:0005524">
    <property type="term" value="F:ATP binding"/>
    <property type="evidence" value="ECO:0007669"/>
    <property type="project" value="UniProtKB-KW"/>
</dbReference>
<keyword evidence="5" id="KW-1185">Reference proteome</keyword>
<evidence type="ECO:0000313" key="4">
    <source>
        <dbReference type="EMBL" id="NMP23054.1"/>
    </source>
</evidence>
<gene>
    <name evidence="4" type="ORF">HIJ39_11945</name>
</gene>
<sequence length="265" mass="29455">MAVLEMENVSLIRSGGPILEHIDWRINPGESWVVMGANGSGKTSLMTLILGYQWPTEGTITVLGARYGRVDLREHRKRIAWVSHHLTEWMTRDHGHQTVRDLVAAGPEAIIGASPNHRPDPFALHEALSHFKILERAQTRFGILSQGEKTRVLLARAHLAAVDLIVMDEPCSGLDIRGREELLALIRDHLSQIPTTPIIYVTHHVEEIMPEFTHVLLLKSGRVLARGPKREVLTAQNLSVALGVPVTVEIVHGRPWARVSWGASS</sequence>
<dbReference type="InterPro" id="IPR027417">
    <property type="entry name" value="P-loop_NTPase"/>
</dbReference>
<dbReference type="Pfam" id="PF00005">
    <property type="entry name" value="ABC_tran"/>
    <property type="match status" value="1"/>
</dbReference>
<evidence type="ECO:0000259" key="3">
    <source>
        <dbReference type="PROSITE" id="PS50893"/>
    </source>
</evidence>
<keyword evidence="1" id="KW-0547">Nucleotide-binding</keyword>
<dbReference type="PANTHER" id="PTHR43158">
    <property type="entry name" value="SKFA PEPTIDE EXPORT ATP-BINDING PROTEIN SKFE"/>
    <property type="match status" value="1"/>
</dbReference>
<feature type="domain" description="ABC transporter" evidence="3">
    <location>
        <begin position="4"/>
        <end position="245"/>
    </location>
</feature>
<organism evidence="4 5">
    <name type="scientific">Sulfobacillus harzensis</name>
    <dbReference type="NCBI Taxonomy" id="2729629"/>
    <lineage>
        <taxon>Bacteria</taxon>
        <taxon>Bacillati</taxon>
        <taxon>Bacillota</taxon>
        <taxon>Clostridia</taxon>
        <taxon>Eubacteriales</taxon>
        <taxon>Clostridiales Family XVII. Incertae Sedis</taxon>
        <taxon>Sulfobacillus</taxon>
    </lineage>
</organism>
<reference evidence="4 5" key="1">
    <citation type="submission" date="2020-04" db="EMBL/GenBank/DDBJ databases">
        <authorList>
            <person name="Zhang R."/>
            <person name="Schippers A."/>
        </authorList>
    </citation>
    <scope>NUCLEOTIDE SEQUENCE [LARGE SCALE GENOMIC DNA]</scope>
    <source>
        <strain evidence="4 5">DSM 109850</strain>
    </source>
</reference>
<dbReference type="EMBL" id="JABBVZ010000038">
    <property type="protein sequence ID" value="NMP23054.1"/>
    <property type="molecule type" value="Genomic_DNA"/>
</dbReference>
<dbReference type="SMART" id="SM00382">
    <property type="entry name" value="AAA"/>
    <property type="match status" value="1"/>
</dbReference>
<dbReference type="GO" id="GO:0016887">
    <property type="term" value="F:ATP hydrolysis activity"/>
    <property type="evidence" value="ECO:0007669"/>
    <property type="project" value="InterPro"/>
</dbReference>
<comment type="caution">
    <text evidence="4">The sequence shown here is derived from an EMBL/GenBank/DDBJ whole genome shotgun (WGS) entry which is preliminary data.</text>
</comment>
<dbReference type="RefSeq" id="WP_169099967.1">
    <property type="nucleotide sequence ID" value="NZ_JABBVZ010000038.1"/>
</dbReference>
<accession>A0A7Y0L497</accession>
<dbReference type="InterPro" id="IPR003439">
    <property type="entry name" value="ABC_transporter-like_ATP-bd"/>
</dbReference>
<proteinExistence type="predicted"/>
<dbReference type="InterPro" id="IPR003593">
    <property type="entry name" value="AAA+_ATPase"/>
</dbReference>
<dbReference type="Proteomes" id="UP000533476">
    <property type="component" value="Unassembled WGS sequence"/>
</dbReference>
<evidence type="ECO:0000313" key="5">
    <source>
        <dbReference type="Proteomes" id="UP000533476"/>
    </source>
</evidence>
<evidence type="ECO:0000256" key="1">
    <source>
        <dbReference type="ARBA" id="ARBA00022741"/>
    </source>
</evidence>